<evidence type="ECO:0000256" key="2">
    <source>
        <dbReference type="SAM" id="Phobius"/>
    </source>
</evidence>
<evidence type="ECO:0000313" key="4">
    <source>
        <dbReference type="EMBL" id="OEH82948.1"/>
    </source>
</evidence>
<feature type="compositionally biased region" description="Polar residues" evidence="1">
    <location>
        <begin position="103"/>
        <end position="128"/>
    </location>
</feature>
<dbReference type="SUPFAM" id="SSF54106">
    <property type="entry name" value="LysM domain"/>
    <property type="match status" value="1"/>
</dbReference>
<keyword evidence="2" id="KW-0472">Membrane</keyword>
<accession>A0A1E5KYN9</accession>
<dbReference type="EMBL" id="MIEK01000012">
    <property type="protein sequence ID" value="OEH82948.1"/>
    <property type="molecule type" value="Genomic_DNA"/>
</dbReference>
<keyword evidence="2" id="KW-1133">Transmembrane helix</keyword>
<proteinExistence type="predicted"/>
<dbReference type="PROSITE" id="PS51782">
    <property type="entry name" value="LYSM"/>
    <property type="match status" value="1"/>
</dbReference>
<evidence type="ECO:0000256" key="1">
    <source>
        <dbReference type="SAM" id="MobiDB-lite"/>
    </source>
</evidence>
<organism evidence="4 5">
    <name type="scientific">Enterococcus rivorum</name>
    <dbReference type="NCBI Taxonomy" id="762845"/>
    <lineage>
        <taxon>Bacteria</taxon>
        <taxon>Bacillati</taxon>
        <taxon>Bacillota</taxon>
        <taxon>Bacilli</taxon>
        <taxon>Lactobacillales</taxon>
        <taxon>Enterococcaceae</taxon>
        <taxon>Enterococcus</taxon>
    </lineage>
</organism>
<keyword evidence="5" id="KW-1185">Reference proteome</keyword>
<dbReference type="CDD" id="cd00118">
    <property type="entry name" value="LysM"/>
    <property type="match status" value="1"/>
</dbReference>
<dbReference type="SMART" id="SM00257">
    <property type="entry name" value="LysM"/>
    <property type="match status" value="1"/>
</dbReference>
<evidence type="ECO:0000313" key="5">
    <source>
        <dbReference type="Proteomes" id="UP000095256"/>
    </source>
</evidence>
<dbReference type="Pfam" id="PF01476">
    <property type="entry name" value="LysM"/>
    <property type="match status" value="1"/>
</dbReference>
<feature type="compositionally biased region" description="Polar residues" evidence="1">
    <location>
        <begin position="78"/>
        <end position="87"/>
    </location>
</feature>
<dbReference type="STRING" id="762845.BCR26_01345"/>
<reference evidence="4 5" key="1">
    <citation type="submission" date="2016-09" db="EMBL/GenBank/DDBJ databases">
        <authorList>
            <person name="Capua I."/>
            <person name="De Benedictis P."/>
            <person name="Joannis T."/>
            <person name="Lombin L.H."/>
            <person name="Cattoli G."/>
        </authorList>
    </citation>
    <scope>NUCLEOTIDE SEQUENCE [LARGE SCALE GENOMIC DNA]</scope>
    <source>
        <strain evidence="4 5">LMG 25899</strain>
    </source>
</reference>
<gene>
    <name evidence="4" type="ORF">BCR26_01345</name>
</gene>
<feature type="compositionally biased region" description="Low complexity" evidence="1">
    <location>
        <begin position="88"/>
        <end position="102"/>
    </location>
</feature>
<feature type="domain" description="LysM" evidence="3">
    <location>
        <begin position="126"/>
        <end position="169"/>
    </location>
</feature>
<dbReference type="InterPro" id="IPR018392">
    <property type="entry name" value="LysM"/>
</dbReference>
<comment type="caution">
    <text evidence="4">The sequence shown here is derived from an EMBL/GenBank/DDBJ whole genome shotgun (WGS) entry which is preliminary data.</text>
</comment>
<protein>
    <recommendedName>
        <fullName evidence="3">LysM domain-containing protein</fullName>
    </recommendedName>
</protein>
<feature type="region of interest" description="Disordered" evidence="1">
    <location>
        <begin position="78"/>
        <end position="128"/>
    </location>
</feature>
<sequence>MERDYSRKKKSNTKSSPSGSAIVILLLLLNTVALGTLVVFAFYSFDQASNQDQRLKTMENKIALLDNSLKKTSNVALGNSEKNNLPMTNGSNTTNSSTNETNQVSVDEQNTQESNKSEGNSPTSNKTYIVQSGDTLSSIAEKHSLSVDELMSKNNLTDSTVWIGQLLTTR</sequence>
<dbReference type="InterPro" id="IPR036779">
    <property type="entry name" value="LysM_dom_sf"/>
</dbReference>
<feature type="transmembrane region" description="Helical" evidence="2">
    <location>
        <begin position="21"/>
        <end position="45"/>
    </location>
</feature>
<dbReference type="RefSeq" id="WP_069697903.1">
    <property type="nucleotide sequence ID" value="NZ_JAGGMA010000002.1"/>
</dbReference>
<dbReference type="AlphaFoldDB" id="A0A1E5KYN9"/>
<keyword evidence="2" id="KW-0812">Transmembrane</keyword>
<dbReference type="Proteomes" id="UP000095256">
    <property type="component" value="Unassembled WGS sequence"/>
</dbReference>
<name>A0A1E5KYN9_9ENTE</name>
<evidence type="ECO:0000259" key="3">
    <source>
        <dbReference type="PROSITE" id="PS51782"/>
    </source>
</evidence>
<dbReference type="OrthoDB" id="2194898at2"/>
<dbReference type="Gene3D" id="3.10.350.10">
    <property type="entry name" value="LysM domain"/>
    <property type="match status" value="1"/>
</dbReference>